<evidence type="ECO:0000256" key="1">
    <source>
        <dbReference type="SAM" id="MobiDB-lite"/>
    </source>
</evidence>
<dbReference type="PANTHER" id="PTHR46033">
    <property type="entry name" value="PROTEIN MAIN-LIKE 2"/>
    <property type="match status" value="1"/>
</dbReference>
<dbReference type="InterPro" id="IPR044824">
    <property type="entry name" value="MAIN-like"/>
</dbReference>
<gene>
    <name evidence="3" type="ORF">AMTR_s05214p00002260</name>
</gene>
<feature type="domain" description="Aminotransferase-like plant mobile" evidence="2">
    <location>
        <begin position="2"/>
        <end position="96"/>
    </location>
</feature>
<name>U5CU98_AMBTC</name>
<dbReference type="InterPro" id="IPR019557">
    <property type="entry name" value="AminoTfrase-like_pln_mobile"/>
</dbReference>
<dbReference type="Gramene" id="ERM96775">
    <property type="protein sequence ID" value="ERM96775"/>
    <property type="gene ID" value="AMTR_s05214p00002260"/>
</dbReference>
<feature type="non-terminal residue" evidence="3">
    <location>
        <position position="1"/>
    </location>
</feature>
<dbReference type="EMBL" id="KI396913">
    <property type="protein sequence ID" value="ERM96775.1"/>
    <property type="molecule type" value="Genomic_DNA"/>
</dbReference>
<evidence type="ECO:0000259" key="2">
    <source>
        <dbReference type="Pfam" id="PF10536"/>
    </source>
</evidence>
<dbReference type="HOGENOM" id="CLU_2295458_0_0_1"/>
<protein>
    <recommendedName>
        <fullName evidence="2">Aminotransferase-like plant mobile domain-containing protein</fullName>
    </recommendedName>
</protein>
<organism evidence="3 4">
    <name type="scientific">Amborella trichopoda</name>
    <dbReference type="NCBI Taxonomy" id="13333"/>
    <lineage>
        <taxon>Eukaryota</taxon>
        <taxon>Viridiplantae</taxon>
        <taxon>Streptophyta</taxon>
        <taxon>Embryophyta</taxon>
        <taxon>Tracheophyta</taxon>
        <taxon>Spermatophyta</taxon>
        <taxon>Magnoliopsida</taxon>
        <taxon>Amborellales</taxon>
        <taxon>Amborellaceae</taxon>
        <taxon>Amborella</taxon>
    </lineage>
</organism>
<evidence type="ECO:0000313" key="4">
    <source>
        <dbReference type="Proteomes" id="UP000017836"/>
    </source>
</evidence>
<dbReference type="Pfam" id="PF10536">
    <property type="entry name" value="PMD"/>
    <property type="match status" value="1"/>
</dbReference>
<dbReference type="AlphaFoldDB" id="U5CU98"/>
<proteinExistence type="predicted"/>
<sequence>YAWGAAAFAFLYAAAFVFLYRSLGKACTFQRRHFSGSTTLMQYWSYEHIMHMRPIPHSISPNMPRAKRWEPPKNYHGNPHNLMLSIGQEFDNLKPNEPDEVISDDRQEAY</sequence>
<keyword evidence="4" id="KW-1185">Reference proteome</keyword>
<dbReference type="Proteomes" id="UP000017836">
    <property type="component" value="Unassembled WGS sequence"/>
</dbReference>
<evidence type="ECO:0000313" key="3">
    <source>
        <dbReference type="EMBL" id="ERM96775.1"/>
    </source>
</evidence>
<dbReference type="PANTHER" id="PTHR46033:SF1">
    <property type="entry name" value="PROTEIN MAIN-LIKE 2"/>
    <property type="match status" value="1"/>
</dbReference>
<accession>U5CU98</accession>
<feature type="region of interest" description="Disordered" evidence="1">
    <location>
        <begin position="91"/>
        <end position="110"/>
    </location>
</feature>
<dbReference type="GO" id="GO:0010073">
    <property type="term" value="P:meristem maintenance"/>
    <property type="evidence" value="ECO:0007669"/>
    <property type="project" value="InterPro"/>
</dbReference>
<reference evidence="4" key="1">
    <citation type="journal article" date="2013" name="Science">
        <title>The Amborella genome and the evolution of flowering plants.</title>
        <authorList>
            <consortium name="Amborella Genome Project"/>
        </authorList>
    </citation>
    <scope>NUCLEOTIDE SEQUENCE [LARGE SCALE GENOMIC DNA]</scope>
</reference>